<name>A0A9W4SN04_9GLOM</name>
<reference evidence="1" key="1">
    <citation type="submission" date="2022-08" db="EMBL/GenBank/DDBJ databases">
        <authorList>
            <person name="Kallberg Y."/>
            <person name="Tangrot J."/>
            <person name="Rosling A."/>
        </authorList>
    </citation>
    <scope>NUCLEOTIDE SEQUENCE</scope>
    <source>
        <strain evidence="1">Wild A</strain>
    </source>
</reference>
<gene>
    <name evidence="1" type="ORF">FWILDA_LOCUS6642</name>
</gene>
<sequence length="120" mass="14188">MVSSKRERNDLVKINFLALGNTLKFSKDGMKNTRRRGEVKGLRVNPSTYHHSFVSSSLARYMDVSIKHDIKSILIDPKLYRQLLRMQIFHEGTLRWLQVQMQDIRTLISIFEYAKYRLVT</sequence>
<protein>
    <submittedName>
        <fullName evidence="1">4111_t:CDS:1</fullName>
    </submittedName>
</protein>
<dbReference type="Proteomes" id="UP001153678">
    <property type="component" value="Unassembled WGS sequence"/>
</dbReference>
<comment type="caution">
    <text evidence="1">The sequence shown here is derived from an EMBL/GenBank/DDBJ whole genome shotgun (WGS) entry which is preliminary data.</text>
</comment>
<dbReference type="AlphaFoldDB" id="A0A9W4SN04"/>
<keyword evidence="2" id="KW-1185">Reference proteome</keyword>
<accession>A0A9W4SN04</accession>
<dbReference type="EMBL" id="CAMKVN010001224">
    <property type="protein sequence ID" value="CAI2174537.1"/>
    <property type="molecule type" value="Genomic_DNA"/>
</dbReference>
<organism evidence="1 2">
    <name type="scientific">Funneliformis geosporum</name>
    <dbReference type="NCBI Taxonomy" id="1117311"/>
    <lineage>
        <taxon>Eukaryota</taxon>
        <taxon>Fungi</taxon>
        <taxon>Fungi incertae sedis</taxon>
        <taxon>Mucoromycota</taxon>
        <taxon>Glomeromycotina</taxon>
        <taxon>Glomeromycetes</taxon>
        <taxon>Glomerales</taxon>
        <taxon>Glomeraceae</taxon>
        <taxon>Funneliformis</taxon>
    </lineage>
</organism>
<evidence type="ECO:0000313" key="2">
    <source>
        <dbReference type="Proteomes" id="UP001153678"/>
    </source>
</evidence>
<proteinExistence type="predicted"/>
<evidence type="ECO:0000313" key="1">
    <source>
        <dbReference type="EMBL" id="CAI2174537.1"/>
    </source>
</evidence>